<dbReference type="Proteomes" id="UP001484535">
    <property type="component" value="Unassembled WGS sequence"/>
</dbReference>
<name>A0ABV0CYT8_9SPHN</name>
<organism evidence="1 2">
    <name type="scientific">Aurantiacibacter flavus</name>
    <dbReference type="NCBI Taxonomy" id="3145232"/>
    <lineage>
        <taxon>Bacteria</taxon>
        <taxon>Pseudomonadati</taxon>
        <taxon>Pseudomonadota</taxon>
        <taxon>Alphaproteobacteria</taxon>
        <taxon>Sphingomonadales</taxon>
        <taxon>Erythrobacteraceae</taxon>
        <taxon>Aurantiacibacter</taxon>
    </lineage>
</organism>
<comment type="caution">
    <text evidence="1">The sequence shown here is derived from an EMBL/GenBank/DDBJ whole genome shotgun (WGS) entry which is preliminary data.</text>
</comment>
<sequence length="794" mass="82373">MRNALALDLTTIRPLVGAGPTTPPPPIGWAPEAAGCRMWDARKLPPGPVASWPDGGALSTLSQGTAPNRPINVAGGVTFDGANHLLSDTARALVSEASYDLGPGVTCTGLSRAPDKTWWVAAHSLGQSFTDAKLIHYSADFSSVLASLDLGVIYGAGSVGGVQGLVYDTGDDTLWFVSATADAIFNITTAGVDVPANRIAFPNGNGLAINQADGELIACQAPGGTNLIRRIDKATGATIASSTLAATDSDHLFYHEASKTLCQTSGTNGGTGKLTFYAMGQPNFVDQIGSVNIPELDAIEGVYLADGKAWFCNDALSRGVGPANTVEQFDTGEMLGTTAEFFGIASWTAPTSADCLISIGEPVLGGHGAGLYPLGENALRFHARSYSRTWTGLPSWSTPKILFVRFDAISDTCRLWIDGVEYSSFTENAPISSTTRPLCDRNRLNIGATYEDAIEARHLASTIKALGYSMVTQDRQKIEGWLAHEFDLTANLSSGHPYKSTAPTNAVIAPANTYVPAITGTFTQGQTLSVDTGIWTGSEPRTYSCQWTRDGASIPGATGTTYTLTGADVGTVVDCTVTATNSAGSVSISAGGEGLVAAFSGASFSDTFTGASDTPLEDHTPDLGGAWVRTSGAAAGFMLDGANRVYSAEGGTHVYRTSTTIAEDQYAQVDLTLTADSTSSFGPMVRCDASGNNLYFGRYNAYNNIFQIGRTFGGSTGILASGGSSMAVGETKRIRLEVATSGANVYLSLMVDGALVASFTDTGGSRITGSGSPGLRAYYSGAGIVLGNFAAGPD</sequence>
<protein>
    <recommendedName>
        <fullName evidence="3">Ig-like domain-containing protein</fullName>
    </recommendedName>
</protein>
<dbReference type="Gene3D" id="2.60.120.560">
    <property type="entry name" value="Exo-inulinase, domain 1"/>
    <property type="match status" value="1"/>
</dbReference>
<evidence type="ECO:0000313" key="1">
    <source>
        <dbReference type="EMBL" id="MEN7538034.1"/>
    </source>
</evidence>
<reference evidence="1 2" key="1">
    <citation type="submission" date="2024-05" db="EMBL/GenBank/DDBJ databases">
        <authorList>
            <person name="Park S."/>
        </authorList>
    </citation>
    <scope>NUCLEOTIDE SEQUENCE [LARGE SCALE GENOMIC DNA]</scope>
    <source>
        <strain evidence="1 2">DGU5</strain>
    </source>
</reference>
<dbReference type="Gene3D" id="2.60.40.2700">
    <property type="match status" value="1"/>
</dbReference>
<dbReference type="RefSeq" id="WP_346785490.1">
    <property type="nucleotide sequence ID" value="NZ_JBDLBR010000004.1"/>
</dbReference>
<keyword evidence="2" id="KW-1185">Reference proteome</keyword>
<accession>A0ABV0CYT8</accession>
<proteinExistence type="predicted"/>
<gene>
    <name evidence="1" type="ORF">ABDJ38_12700</name>
</gene>
<dbReference type="EMBL" id="JBDLBR010000004">
    <property type="protein sequence ID" value="MEN7538034.1"/>
    <property type="molecule type" value="Genomic_DNA"/>
</dbReference>
<evidence type="ECO:0000313" key="2">
    <source>
        <dbReference type="Proteomes" id="UP001484535"/>
    </source>
</evidence>
<dbReference type="SUPFAM" id="SSF63829">
    <property type="entry name" value="Calcium-dependent phosphotriesterase"/>
    <property type="match status" value="1"/>
</dbReference>
<evidence type="ECO:0008006" key="3">
    <source>
        <dbReference type="Google" id="ProtNLM"/>
    </source>
</evidence>